<dbReference type="RefSeq" id="WP_146199227.1">
    <property type="nucleotide sequence ID" value="NZ_QGGO01000035.1"/>
</dbReference>
<reference evidence="3 4" key="1">
    <citation type="submission" date="2018-05" db="EMBL/GenBank/DDBJ databases">
        <title>Genomic Encyclopedia of Archaeal and Bacterial Type Strains, Phase II (KMG-II): from individual species to whole genera.</title>
        <authorList>
            <person name="Goeker M."/>
        </authorList>
    </citation>
    <scope>NUCLEOTIDE SEQUENCE [LARGE SCALE GENOMIC DNA]</scope>
    <source>
        <strain evidence="3 4">DSM 22214</strain>
    </source>
</reference>
<organism evidence="3 4">
    <name type="scientific">Arcicella aurantiaca</name>
    <dbReference type="NCBI Taxonomy" id="591202"/>
    <lineage>
        <taxon>Bacteria</taxon>
        <taxon>Pseudomonadati</taxon>
        <taxon>Bacteroidota</taxon>
        <taxon>Cytophagia</taxon>
        <taxon>Cytophagales</taxon>
        <taxon>Flectobacillaceae</taxon>
        <taxon>Arcicella</taxon>
    </lineage>
</organism>
<name>A0A316DJP1_9BACT</name>
<evidence type="ECO:0000256" key="1">
    <source>
        <dbReference type="SAM" id="SignalP"/>
    </source>
</evidence>
<accession>A0A316DJP1</accession>
<proteinExistence type="predicted"/>
<evidence type="ECO:0000313" key="3">
    <source>
        <dbReference type="EMBL" id="PWK17469.1"/>
    </source>
</evidence>
<dbReference type="OrthoDB" id="946948at2"/>
<keyword evidence="1" id="KW-0732">Signal</keyword>
<feature type="chain" id="PRO_5016411611" description="DUF7452 domain-containing protein" evidence="1">
    <location>
        <begin position="22"/>
        <end position="376"/>
    </location>
</feature>
<dbReference type="AlphaFoldDB" id="A0A316DJP1"/>
<gene>
    <name evidence="3" type="ORF">LV89_04384</name>
</gene>
<dbReference type="Pfam" id="PF24249">
    <property type="entry name" value="DUF7452"/>
    <property type="match status" value="1"/>
</dbReference>
<dbReference type="EMBL" id="QGGO01000035">
    <property type="protein sequence ID" value="PWK17469.1"/>
    <property type="molecule type" value="Genomic_DNA"/>
</dbReference>
<protein>
    <recommendedName>
        <fullName evidence="2">DUF7452 domain-containing protein</fullName>
    </recommendedName>
</protein>
<dbReference type="InterPro" id="IPR055875">
    <property type="entry name" value="DUF7452"/>
</dbReference>
<evidence type="ECO:0000313" key="4">
    <source>
        <dbReference type="Proteomes" id="UP000245489"/>
    </source>
</evidence>
<feature type="signal peptide" evidence="1">
    <location>
        <begin position="1"/>
        <end position="21"/>
    </location>
</feature>
<sequence length="376" mass="37970">MKKIYYISTILLCVFLQTANAQMGVNSTGALPASSAMLDVSSTNKGFLPPRMTTSQRNAIASPTDGLVVFDTDLGELYVRRFGVWSPTNIPRTGFGISNVSTAPTIGVYNTGTGVGINGVGTTGSGVVGTSTSGFGVYGVSTNLYGVSGFSANNVGVYGESTSSYGLMGVSTSQSGVYGQNNSSTNATAKFVNASASGTSGRFEGSGGIGVLGIMSSSGTGVYGESNTGDGGYFKSTSGKGLTATSSSNSAIYADNTSATAPVAQFANLSGGTALSVVAQTALDIAGGIRVSGVASTKAAFKITTSASNTAGNVLTIPNTTLANNATDILLVTHAFGTYLNKPFGVYWTGASWGIYVEDLTAMPIGTVFNVLVIKQ</sequence>
<feature type="domain" description="DUF7452" evidence="2">
    <location>
        <begin position="294"/>
        <end position="373"/>
    </location>
</feature>
<evidence type="ECO:0000259" key="2">
    <source>
        <dbReference type="Pfam" id="PF24249"/>
    </source>
</evidence>
<comment type="caution">
    <text evidence="3">The sequence shown here is derived from an EMBL/GenBank/DDBJ whole genome shotgun (WGS) entry which is preliminary data.</text>
</comment>
<keyword evidence="4" id="KW-1185">Reference proteome</keyword>
<dbReference type="Proteomes" id="UP000245489">
    <property type="component" value="Unassembled WGS sequence"/>
</dbReference>